<evidence type="ECO:0000256" key="1">
    <source>
        <dbReference type="SAM" id="Coils"/>
    </source>
</evidence>
<evidence type="ECO:0000313" key="2">
    <source>
        <dbReference type="EMBL" id="ATN95023.1"/>
    </source>
</evidence>
<organism evidence="2 3">
    <name type="scientific">Leptospira phage LE4</name>
    <dbReference type="NCBI Taxonomy" id="2041383"/>
    <lineage>
        <taxon>Viruses</taxon>
        <taxon>Duplodnaviria</taxon>
        <taxon>Heunggongvirae</taxon>
        <taxon>Uroviricota</taxon>
        <taxon>Caudoviricetes</taxon>
        <taxon>Nylescharonvirus</taxon>
        <taxon>Nylescharonvirus LE4</taxon>
    </lineage>
</organism>
<dbReference type="Proteomes" id="UP000259796">
    <property type="component" value="Segment"/>
</dbReference>
<evidence type="ECO:0000313" key="3">
    <source>
        <dbReference type="Proteomes" id="UP000259796"/>
    </source>
</evidence>
<feature type="coiled-coil region" evidence="1">
    <location>
        <begin position="217"/>
        <end position="278"/>
    </location>
</feature>
<proteinExistence type="predicted"/>
<keyword evidence="3" id="KW-1185">Reference proteome</keyword>
<dbReference type="EMBL" id="MF974397">
    <property type="protein sequence ID" value="ATN95023.1"/>
    <property type="molecule type" value="Genomic_DNA"/>
</dbReference>
<accession>A0A343LEB3</accession>
<evidence type="ECO:0008006" key="4">
    <source>
        <dbReference type="Google" id="ProtNLM"/>
    </source>
</evidence>
<protein>
    <recommendedName>
        <fullName evidence="4">HNH nuclease domain-containing protein</fullName>
    </recommendedName>
</protein>
<dbReference type="KEGG" id="vg:55605558"/>
<name>A0A343LEB3_9CAUD</name>
<sequence>MPIRPENKNRYPKDWDSISYKIRFDRAKGKCEWCEAENYKPHPVTGSKVILTVAHLNHTPEDCREENLVALCQRCHLNYDRHIHVKNRKENAENKKEISQPKLFIQGIECIPLKNETLELKREKPMSLILQNNLKVLNNEKIQEKINQALTYEVGYAFVEIKSDTDLLTAENLVKQVKKDKTSFLNKVKPFKQAVDDFKAKFLTREKQGEKSFNDFISKQDKEIEKYKQAKLEEQREAKRKADEEAKRISDELKKQEENRIAKEKADAEKQLEEVKSEEIPEEEKVEKIFELNEKILDLESVVVPQVEIKPEKVVLKKDEVKTKKVFSIKDEKAFIEWAIQNNRELVTIQISKSAFNEWIKSEENQNHLFLEFTEEIV</sequence>
<dbReference type="GeneID" id="55605558"/>
<reference evidence="2 3" key="1">
    <citation type="journal article" date="2018" name="Sci. Rep.">
        <title>Characterization of LE3 and LE4, the only lytic phages known to infect the spirochete Leptospira.</title>
        <authorList>
            <person name="Schiettekatte O."/>
            <person name="Vincent A.T."/>
            <person name="Malosse C."/>
            <person name="Lechat P."/>
            <person name="Chamot-Rooke J."/>
            <person name="Veyrier F.J."/>
            <person name="Picardeau M."/>
            <person name="Bourhy P."/>
        </authorList>
    </citation>
    <scope>NUCLEOTIDE SEQUENCE [LARGE SCALE GENOMIC DNA]</scope>
</reference>
<keyword evidence="1" id="KW-0175">Coiled coil</keyword>
<dbReference type="RefSeq" id="YP_009835485.1">
    <property type="nucleotide sequence ID" value="NC_048679.1"/>
</dbReference>